<feature type="region of interest" description="Disordered" evidence="1">
    <location>
        <begin position="18"/>
        <end position="38"/>
    </location>
</feature>
<dbReference type="GO" id="GO:0030833">
    <property type="term" value="P:regulation of actin filament polymerization"/>
    <property type="evidence" value="ECO:0007669"/>
    <property type="project" value="TreeGrafter"/>
</dbReference>
<evidence type="ECO:0000313" key="2">
    <source>
        <dbReference type="EMBL" id="KAK6616959.1"/>
    </source>
</evidence>
<dbReference type="GO" id="GO:0016324">
    <property type="term" value="C:apical plasma membrane"/>
    <property type="evidence" value="ECO:0007669"/>
    <property type="project" value="TreeGrafter"/>
</dbReference>
<reference evidence="2 3" key="1">
    <citation type="submission" date="2023-10" db="EMBL/GenBank/DDBJ databases">
        <title>Genomes of two closely related lineages of the louse Polyplax serrata with different host specificities.</title>
        <authorList>
            <person name="Martinu J."/>
            <person name="Tarabai H."/>
            <person name="Stefka J."/>
            <person name="Hypsa V."/>
        </authorList>
    </citation>
    <scope>NUCLEOTIDE SEQUENCE [LARGE SCALE GENOMIC DNA]</scope>
    <source>
        <strain evidence="2">HR10_N</strain>
    </source>
</reference>
<dbReference type="Proteomes" id="UP001372834">
    <property type="component" value="Unassembled WGS sequence"/>
</dbReference>
<dbReference type="GO" id="GO:0005739">
    <property type="term" value="C:mitochondrion"/>
    <property type="evidence" value="ECO:0007669"/>
    <property type="project" value="TreeGrafter"/>
</dbReference>
<gene>
    <name evidence="2" type="ORF">RUM43_014929</name>
</gene>
<dbReference type="GO" id="GO:0030136">
    <property type="term" value="C:clathrin-coated vesicle"/>
    <property type="evidence" value="ECO:0007669"/>
    <property type="project" value="TreeGrafter"/>
</dbReference>
<dbReference type="AlphaFoldDB" id="A0AAN8P4G4"/>
<protein>
    <submittedName>
        <fullName evidence="2">Uncharacterized protein</fullName>
    </submittedName>
</protein>
<feature type="region of interest" description="Disordered" evidence="1">
    <location>
        <begin position="204"/>
        <end position="223"/>
    </location>
</feature>
<dbReference type="PANTHER" id="PTHR14938">
    <property type="entry name" value="HCLS1-ASSOCIATED PROTEIN X-1"/>
    <property type="match status" value="1"/>
</dbReference>
<dbReference type="GO" id="GO:0043066">
    <property type="term" value="P:negative regulation of apoptotic process"/>
    <property type="evidence" value="ECO:0007669"/>
    <property type="project" value="InterPro"/>
</dbReference>
<sequence>MYNFLKVIFGIPSDDNQRPRGNYGLSPGAGEDEWPRRNDTGEENILRPFEPSINAFNFPLFNGSMDIHKCIENFLGEMERSMDLFGFGNQHSLIWDEHNNGGSLVSNSHESIQHAGSLRDSFLKSPNQSHHISKADIDLDGKIDIADVENLLNNKSEATAYDKVQTANYTPSVYSKSVYIRTVRYPDGSVETIRKVCDHTGNEETTITHDNLPTSPHHPDLPGDDASGISIFRKFFSF</sequence>
<dbReference type="PANTHER" id="PTHR14938:SF2">
    <property type="entry name" value="HCLS1-ASSOCIATED PROTEIN X-1"/>
    <property type="match status" value="1"/>
</dbReference>
<proteinExistence type="predicted"/>
<feature type="compositionally biased region" description="Polar residues" evidence="1">
    <location>
        <begin position="204"/>
        <end position="214"/>
    </location>
</feature>
<evidence type="ECO:0000313" key="3">
    <source>
        <dbReference type="Proteomes" id="UP001372834"/>
    </source>
</evidence>
<organism evidence="2 3">
    <name type="scientific">Polyplax serrata</name>
    <name type="common">Common mouse louse</name>
    <dbReference type="NCBI Taxonomy" id="468196"/>
    <lineage>
        <taxon>Eukaryota</taxon>
        <taxon>Metazoa</taxon>
        <taxon>Ecdysozoa</taxon>
        <taxon>Arthropoda</taxon>
        <taxon>Hexapoda</taxon>
        <taxon>Insecta</taxon>
        <taxon>Pterygota</taxon>
        <taxon>Neoptera</taxon>
        <taxon>Paraneoptera</taxon>
        <taxon>Psocodea</taxon>
        <taxon>Troctomorpha</taxon>
        <taxon>Phthiraptera</taxon>
        <taxon>Anoplura</taxon>
        <taxon>Polyplacidae</taxon>
        <taxon>Polyplax</taxon>
    </lineage>
</organism>
<dbReference type="GO" id="GO:0016529">
    <property type="term" value="C:sarcoplasmic reticulum"/>
    <property type="evidence" value="ECO:0007669"/>
    <property type="project" value="TreeGrafter"/>
</dbReference>
<dbReference type="EMBL" id="JAWJWE010000046">
    <property type="protein sequence ID" value="KAK6616959.1"/>
    <property type="molecule type" value="Genomic_DNA"/>
</dbReference>
<evidence type="ECO:0000256" key="1">
    <source>
        <dbReference type="SAM" id="MobiDB-lite"/>
    </source>
</evidence>
<accession>A0AAN8P4G4</accession>
<dbReference type="GO" id="GO:0015629">
    <property type="term" value="C:actin cytoskeleton"/>
    <property type="evidence" value="ECO:0007669"/>
    <property type="project" value="TreeGrafter"/>
</dbReference>
<dbReference type="InterPro" id="IPR017248">
    <property type="entry name" value="HAX-1"/>
</dbReference>
<comment type="caution">
    <text evidence="2">The sequence shown here is derived from an EMBL/GenBank/DDBJ whole genome shotgun (WGS) entry which is preliminary data.</text>
</comment>
<name>A0AAN8P4G4_POLSC</name>